<reference evidence="1 2" key="1">
    <citation type="submission" date="2019-09" db="EMBL/GenBank/DDBJ databases">
        <authorList>
            <person name="Ou C."/>
        </authorList>
    </citation>
    <scope>NUCLEOTIDE SEQUENCE [LARGE SCALE GENOMIC DNA]</scope>
    <source>
        <strain evidence="1">S2</strain>
        <tissue evidence="1">Leaf</tissue>
    </source>
</reference>
<evidence type="ECO:0000313" key="1">
    <source>
        <dbReference type="EMBL" id="KAB2614493.1"/>
    </source>
</evidence>
<dbReference type="Proteomes" id="UP000327157">
    <property type="component" value="Unassembled WGS sequence"/>
</dbReference>
<gene>
    <name evidence="1" type="ORF">D8674_037547</name>
</gene>
<keyword evidence="2" id="KW-1185">Reference proteome</keyword>
<sequence length="379" mass="44229">MAPRLITCHWSAPSLAQSEQSTPMSNFSWNELDRGCMEYIDWIWKLRFKEWKYELHKYYKYCLTLEAVRGTLLRSFWRGWVSGTKFGTHFESEKYKLVRIETDVDNIIICFGFWSVVVLMVKEDGGINGLSVQAIEVVESVAGLLRYLYSNPFHSGSGKSWSHINQILLASKENPYVLKIMDQSNVGVVKQHFEKPEKFKGVDFKHWQQKMFFYLTTLNFSHIITSETPEAPEERDMLAEILQAIEAWITTAKDPWESMDKKYKFEVASSKKFMIENSLNYKMSDTKFVVKQVEELQVIVHELDEENLGLKKGHRAKDYHHKKDQNAENSNQVNIAKDKFVVVVFEVNLLTDSNDWGGKNDSQTHFWERAFTYQCSACS</sequence>
<protein>
    <submittedName>
        <fullName evidence="1">Uncharacterized protein</fullName>
    </submittedName>
</protein>
<proteinExistence type="predicted"/>
<reference evidence="1 2" key="2">
    <citation type="submission" date="2019-11" db="EMBL/GenBank/DDBJ databases">
        <title>A de novo genome assembly of a pear dwarfing rootstock.</title>
        <authorList>
            <person name="Wang F."/>
            <person name="Wang J."/>
            <person name="Li S."/>
            <person name="Zhang Y."/>
            <person name="Fang M."/>
            <person name="Ma L."/>
            <person name="Zhao Y."/>
            <person name="Jiang S."/>
        </authorList>
    </citation>
    <scope>NUCLEOTIDE SEQUENCE [LARGE SCALE GENOMIC DNA]</scope>
    <source>
        <strain evidence="1">S2</strain>
        <tissue evidence="1">Leaf</tissue>
    </source>
</reference>
<dbReference type="EMBL" id="SMOL01000414">
    <property type="protein sequence ID" value="KAB2614493.1"/>
    <property type="molecule type" value="Genomic_DNA"/>
</dbReference>
<dbReference type="AlphaFoldDB" id="A0A5N5GHY9"/>
<evidence type="ECO:0000313" key="2">
    <source>
        <dbReference type="Proteomes" id="UP000327157"/>
    </source>
</evidence>
<name>A0A5N5GHY9_9ROSA</name>
<dbReference type="PANTHER" id="PTHR47592:SF27">
    <property type="entry name" value="OS08G0421700 PROTEIN"/>
    <property type="match status" value="1"/>
</dbReference>
<dbReference type="PANTHER" id="PTHR47592">
    <property type="entry name" value="PBF68 PROTEIN"/>
    <property type="match status" value="1"/>
</dbReference>
<accession>A0A5N5GHY9</accession>
<organism evidence="1 2">
    <name type="scientific">Pyrus ussuriensis x Pyrus communis</name>
    <dbReference type="NCBI Taxonomy" id="2448454"/>
    <lineage>
        <taxon>Eukaryota</taxon>
        <taxon>Viridiplantae</taxon>
        <taxon>Streptophyta</taxon>
        <taxon>Embryophyta</taxon>
        <taxon>Tracheophyta</taxon>
        <taxon>Spermatophyta</taxon>
        <taxon>Magnoliopsida</taxon>
        <taxon>eudicotyledons</taxon>
        <taxon>Gunneridae</taxon>
        <taxon>Pentapetalae</taxon>
        <taxon>rosids</taxon>
        <taxon>fabids</taxon>
        <taxon>Rosales</taxon>
        <taxon>Rosaceae</taxon>
        <taxon>Amygdaloideae</taxon>
        <taxon>Maleae</taxon>
        <taxon>Pyrus</taxon>
    </lineage>
</organism>
<comment type="caution">
    <text evidence="1">The sequence shown here is derived from an EMBL/GenBank/DDBJ whole genome shotgun (WGS) entry which is preliminary data.</text>
</comment>